<reference evidence="9 10" key="1">
    <citation type="submission" date="2020-11" db="EMBL/GenBank/DDBJ databases">
        <title>Fusibacter basophilias sp. nov.</title>
        <authorList>
            <person name="Qiu D."/>
        </authorList>
    </citation>
    <scope>NUCLEOTIDE SEQUENCE [LARGE SCALE GENOMIC DNA]</scope>
    <source>
        <strain evidence="9 10">Q10-2</strain>
    </source>
</reference>
<dbReference type="Pfam" id="PF14450">
    <property type="entry name" value="FtsA"/>
    <property type="match status" value="1"/>
</dbReference>
<evidence type="ECO:0000259" key="8">
    <source>
        <dbReference type="SMART" id="SM00842"/>
    </source>
</evidence>
<name>A0ABS0A1C0_9FIRM</name>
<protein>
    <recommendedName>
        <fullName evidence="2">Chaperone protein DnaK</fullName>
    </recommendedName>
    <alternativeName>
        <fullName evidence="3">Chaperone protein dnaK</fullName>
    </alternativeName>
    <alternativeName>
        <fullName evidence="7">HSP70</fullName>
    </alternativeName>
    <alternativeName>
        <fullName evidence="6">Heat shock 70 kDa protein</fullName>
    </alternativeName>
    <alternativeName>
        <fullName evidence="5">Heat shock protein 70</fullName>
    </alternativeName>
</protein>
<dbReference type="InterPro" id="IPR003494">
    <property type="entry name" value="SHS2_FtsA"/>
</dbReference>
<evidence type="ECO:0000256" key="4">
    <source>
        <dbReference type="ARBA" id="ARBA00023016"/>
    </source>
</evidence>
<dbReference type="RefSeq" id="WP_194704157.1">
    <property type="nucleotide sequence ID" value="NZ_JADKNH010000023.1"/>
</dbReference>
<dbReference type="NCBIfam" id="NF011660">
    <property type="entry name" value="PRK15080.1"/>
    <property type="match status" value="1"/>
</dbReference>
<dbReference type="InterPro" id="IPR018181">
    <property type="entry name" value="Heat_shock_70_CS"/>
</dbReference>
<dbReference type="Gene3D" id="3.30.420.40">
    <property type="match status" value="2"/>
</dbReference>
<dbReference type="InterPro" id="IPR013366">
    <property type="entry name" value="EutJ"/>
</dbReference>
<comment type="similarity">
    <text evidence="1">Belongs to the heat shock protein 70 family.</text>
</comment>
<gene>
    <name evidence="9" type="primary">eutJ</name>
    <name evidence="9" type="ORF">ISU02_22735</name>
</gene>
<dbReference type="SMART" id="SM00842">
    <property type="entry name" value="FtsA"/>
    <property type="match status" value="1"/>
</dbReference>
<dbReference type="PANTHER" id="PTHR32432:SF3">
    <property type="entry name" value="ETHANOLAMINE UTILIZATION PROTEIN EUTJ"/>
    <property type="match status" value="1"/>
</dbReference>
<feature type="domain" description="SHS2" evidence="8">
    <location>
        <begin position="30"/>
        <end position="136"/>
    </location>
</feature>
<evidence type="ECO:0000256" key="7">
    <source>
        <dbReference type="ARBA" id="ARBA00033103"/>
    </source>
</evidence>
<evidence type="ECO:0000313" key="9">
    <source>
        <dbReference type="EMBL" id="MBF4695925.1"/>
    </source>
</evidence>
<dbReference type="PROSITE" id="PS00329">
    <property type="entry name" value="HSP70_2"/>
    <property type="match status" value="1"/>
</dbReference>
<evidence type="ECO:0000256" key="5">
    <source>
        <dbReference type="ARBA" id="ARBA00030019"/>
    </source>
</evidence>
<evidence type="ECO:0000256" key="2">
    <source>
        <dbReference type="ARBA" id="ARBA00014415"/>
    </source>
</evidence>
<keyword evidence="10" id="KW-1185">Reference proteome</keyword>
<evidence type="ECO:0000313" key="10">
    <source>
        <dbReference type="Proteomes" id="UP000614200"/>
    </source>
</evidence>
<dbReference type="InterPro" id="IPR050696">
    <property type="entry name" value="FtsA/MreB"/>
</dbReference>
<evidence type="ECO:0000256" key="3">
    <source>
        <dbReference type="ARBA" id="ARBA00017249"/>
    </source>
</evidence>
<dbReference type="Proteomes" id="UP000614200">
    <property type="component" value="Unassembled WGS sequence"/>
</dbReference>
<keyword evidence="4" id="KW-0346">Stress response</keyword>
<accession>A0ABS0A1C0</accession>
<dbReference type="EMBL" id="JADKNH010000023">
    <property type="protein sequence ID" value="MBF4695925.1"/>
    <property type="molecule type" value="Genomic_DNA"/>
</dbReference>
<dbReference type="PANTHER" id="PTHR32432">
    <property type="entry name" value="CELL DIVISION PROTEIN FTSA-RELATED"/>
    <property type="match status" value="1"/>
</dbReference>
<dbReference type="NCBIfam" id="TIGR02529">
    <property type="entry name" value="EutJ"/>
    <property type="match status" value="1"/>
</dbReference>
<dbReference type="SUPFAM" id="SSF53067">
    <property type="entry name" value="Actin-like ATPase domain"/>
    <property type="match status" value="1"/>
</dbReference>
<dbReference type="InterPro" id="IPR043129">
    <property type="entry name" value="ATPase_NBD"/>
</dbReference>
<sequence>MINDSINQRLMEVRERINTKQAMPYTGELYTGVDLGTANIVLTVVDEKGNIIAAGSQNAKVVRDGIIYDYIGAVACVRALKKELESIIGRPLIKAATAYPPGVAEGAVKTIMNVVEACDFELVKIVDEPSAAAIVLEIDSGAVVDVGGGTTGISIIEKGKVCFTADEATGGHHMSLVVAGNLNISYDEAEQVKMSPETDAFPMIRPVIEKMGTIVNQSIKGYSVSSIYVVGGACSFKQFEEVFYKITGIKTYKTVEPLLVTPLGIALSCIEGEMPCMKH</sequence>
<evidence type="ECO:0000256" key="1">
    <source>
        <dbReference type="ARBA" id="ARBA00007381"/>
    </source>
</evidence>
<organism evidence="9 10">
    <name type="scientific">Fusibacter ferrireducens</name>
    <dbReference type="NCBI Taxonomy" id="2785058"/>
    <lineage>
        <taxon>Bacteria</taxon>
        <taxon>Bacillati</taxon>
        <taxon>Bacillota</taxon>
        <taxon>Clostridia</taxon>
        <taxon>Eubacteriales</taxon>
        <taxon>Eubacteriales Family XII. Incertae Sedis</taxon>
        <taxon>Fusibacter</taxon>
    </lineage>
</organism>
<proteinExistence type="inferred from homology"/>
<evidence type="ECO:0000256" key="6">
    <source>
        <dbReference type="ARBA" id="ARBA00030945"/>
    </source>
</evidence>
<comment type="caution">
    <text evidence="9">The sequence shown here is derived from an EMBL/GenBank/DDBJ whole genome shotgun (WGS) entry which is preliminary data.</text>
</comment>
<dbReference type="CDD" id="cd24047">
    <property type="entry name" value="ASKHA_NBD_EutJ"/>
    <property type="match status" value="1"/>
</dbReference>